<proteinExistence type="predicted"/>
<sequence>MVPYFSRSFCSLFLRYILCIFRDRLDHLPGATASTSKTRQQAVRPSHISTCVYHRHTRLTANYRHLQHFPSRTSPHQSLIYPQISCLFHSGHPQGEKFPCSWLVNLSVRWPSGYGASFRLRTKNSAEDKITSGAIFVGSSPTLIKFLPLPFDI</sequence>
<organism evidence="2">
    <name type="scientific">Dissoconium aciculare CBS 342.82</name>
    <dbReference type="NCBI Taxonomy" id="1314786"/>
    <lineage>
        <taxon>Eukaryota</taxon>
        <taxon>Fungi</taxon>
        <taxon>Dikarya</taxon>
        <taxon>Ascomycota</taxon>
        <taxon>Pezizomycotina</taxon>
        <taxon>Dothideomycetes</taxon>
        <taxon>Dothideomycetidae</taxon>
        <taxon>Mycosphaerellales</taxon>
        <taxon>Dissoconiaceae</taxon>
        <taxon>Dissoconium</taxon>
    </lineage>
</organism>
<name>A0A6J3LV71_9PEZI</name>
<evidence type="ECO:0000313" key="2">
    <source>
        <dbReference type="RefSeq" id="XP_033455563.1"/>
    </source>
</evidence>
<keyword evidence="1" id="KW-1185">Reference proteome</keyword>
<dbReference type="AlphaFoldDB" id="A0A6J3LV71"/>
<reference evidence="2" key="1">
    <citation type="submission" date="2020-01" db="EMBL/GenBank/DDBJ databases">
        <authorList>
            <consortium name="DOE Joint Genome Institute"/>
            <person name="Haridas S."/>
            <person name="Albert R."/>
            <person name="Binder M."/>
            <person name="Bloem J."/>
            <person name="Labutti K."/>
            <person name="Salamov A."/>
            <person name="Andreopoulos B."/>
            <person name="Baker S.E."/>
            <person name="Barry K."/>
            <person name="Bills G."/>
            <person name="Bluhm B.H."/>
            <person name="Cannon C."/>
            <person name="Castanera R."/>
            <person name="Culley D.E."/>
            <person name="Daum C."/>
            <person name="Ezra D."/>
            <person name="Gonzalez J.B."/>
            <person name="Henrissat B."/>
            <person name="Kuo A."/>
            <person name="Liang C."/>
            <person name="Lipzen A."/>
            <person name="Lutzoni F."/>
            <person name="Magnuson J."/>
            <person name="Mondo S."/>
            <person name="Nolan M."/>
            <person name="Ohm R."/>
            <person name="Pangilinan J."/>
            <person name="Park H.-J."/>
            <person name="Ramirez L."/>
            <person name="Alfaro M."/>
            <person name="Sun H."/>
            <person name="Tritt A."/>
            <person name="Yoshinaga Y."/>
            <person name="Zwiers L.-H."/>
            <person name="Turgeon B.G."/>
            <person name="Goodwin S.B."/>
            <person name="Spatafora J.W."/>
            <person name="Crous P.W."/>
            <person name="Grigoriev I.V."/>
        </authorList>
    </citation>
    <scope>NUCLEOTIDE SEQUENCE</scope>
    <source>
        <strain evidence="2">CBS 342.82</strain>
    </source>
</reference>
<dbReference type="Proteomes" id="UP000504637">
    <property type="component" value="Unplaced"/>
</dbReference>
<reference evidence="2" key="2">
    <citation type="submission" date="2020-04" db="EMBL/GenBank/DDBJ databases">
        <authorList>
            <consortium name="NCBI Genome Project"/>
        </authorList>
    </citation>
    <scope>NUCLEOTIDE SEQUENCE</scope>
    <source>
        <strain evidence="2">CBS 342.82</strain>
    </source>
</reference>
<protein>
    <submittedName>
        <fullName evidence="2">Uncharacterized protein</fullName>
    </submittedName>
</protein>
<dbReference type="GeneID" id="54366831"/>
<dbReference type="RefSeq" id="XP_033455563.1">
    <property type="nucleotide sequence ID" value="XM_033609030.1"/>
</dbReference>
<accession>A0A6J3LV71</accession>
<evidence type="ECO:0000313" key="1">
    <source>
        <dbReference type="Proteomes" id="UP000504637"/>
    </source>
</evidence>
<gene>
    <name evidence="2" type="ORF">K489DRAFT_90747</name>
</gene>
<reference evidence="2" key="3">
    <citation type="submission" date="2025-08" db="UniProtKB">
        <authorList>
            <consortium name="RefSeq"/>
        </authorList>
    </citation>
    <scope>IDENTIFICATION</scope>
    <source>
        <strain evidence="2">CBS 342.82</strain>
    </source>
</reference>